<dbReference type="STRING" id="9544.ENSMMUP00000078882"/>
<proteinExistence type="inferred from homology"/>
<dbReference type="Ensembl" id="ENSMMUT00000091183.1">
    <property type="protein sequence ID" value="ENSMMUP00000078882.1"/>
    <property type="gene ID" value="ENSMMUG00000054142.1"/>
</dbReference>
<dbReference type="AlphaFoldDB" id="A0A5F8AM23"/>
<dbReference type="GeneTree" id="ENSGT00950000182967"/>
<dbReference type="VEuPathDB" id="HostDB:ENSMMUG00000054142"/>
<dbReference type="ExpressionAtlas" id="A0A5F8AM23">
    <property type="expression patterns" value="baseline and differential"/>
</dbReference>
<reference evidence="6" key="1">
    <citation type="journal article" date="2007" name="Science">
        <title>Evolutionary and biomedical insights from the rhesus macaque genome.</title>
        <authorList>
            <person name="Gibbs R.A."/>
            <person name="Rogers J."/>
            <person name="Katze M.G."/>
            <person name="Bumgarner R."/>
            <person name="Weinstock G.M."/>
            <person name="Mardis E.R."/>
            <person name="Remington K.A."/>
            <person name="Strausberg R.L."/>
            <person name="Venter J.C."/>
            <person name="Wilson R.K."/>
            <person name="Batzer M.A."/>
            <person name="Bustamante C.D."/>
            <person name="Eichler E.E."/>
            <person name="Hahn M.W."/>
            <person name="Hardison R.C."/>
            <person name="Makova K.D."/>
            <person name="Miller W."/>
            <person name="Milosavljevic A."/>
            <person name="Palermo R.E."/>
            <person name="Siepel A."/>
            <person name="Sikela J.M."/>
            <person name="Attaway T."/>
            <person name="Bell S."/>
            <person name="Bernard K.E."/>
            <person name="Buhay C.J."/>
            <person name="Chandrabose M.N."/>
            <person name="Dao M."/>
            <person name="Davis C."/>
            <person name="Delehaunty K.D."/>
            <person name="Ding Y."/>
            <person name="Dinh H.H."/>
            <person name="Dugan-Rocha S."/>
            <person name="Fulton L.A."/>
            <person name="Gabisi R.A."/>
            <person name="Garner T.T."/>
            <person name="Godfrey J."/>
            <person name="Hawes A.C."/>
            <person name="Hernandez J."/>
            <person name="Hines S."/>
            <person name="Holder M."/>
            <person name="Hume J."/>
            <person name="Jhangiani S.N."/>
            <person name="Joshi V."/>
            <person name="Khan Z.M."/>
            <person name="Kirkness E.F."/>
            <person name="Cree A."/>
            <person name="Fowler R.G."/>
            <person name="Lee S."/>
            <person name="Lewis L.R."/>
            <person name="Li Z."/>
            <person name="Liu Y.-S."/>
            <person name="Moore S.M."/>
            <person name="Muzny D."/>
            <person name="Nazareth L.V."/>
            <person name="Ngo D.N."/>
            <person name="Okwuonu G.O."/>
            <person name="Pai G."/>
            <person name="Parker D."/>
            <person name="Paul H.A."/>
            <person name="Pfannkoch C."/>
            <person name="Pohl C.S."/>
            <person name="Rogers Y.-H.C."/>
            <person name="Ruiz S.J."/>
            <person name="Sabo A."/>
            <person name="Santibanez J."/>
            <person name="Schneider B.W."/>
            <person name="Smith S.M."/>
            <person name="Sodergren E."/>
            <person name="Svatek A.F."/>
            <person name="Utterback T.R."/>
            <person name="Vattathil S."/>
            <person name="Warren W."/>
            <person name="White C.S."/>
            <person name="Chinwalla A.T."/>
            <person name="Feng Y."/>
            <person name="Halpern A.L."/>
            <person name="Hillier L.W."/>
            <person name="Huang X."/>
            <person name="Minx P."/>
            <person name="Nelson J.O."/>
            <person name="Pepin K.H."/>
            <person name="Qin X."/>
            <person name="Sutton G.G."/>
            <person name="Venter E."/>
            <person name="Walenz B.P."/>
            <person name="Wallis J.W."/>
            <person name="Worley K.C."/>
            <person name="Yang S.-P."/>
            <person name="Jones S.M."/>
            <person name="Marra M.A."/>
            <person name="Rocchi M."/>
            <person name="Schein J.E."/>
            <person name="Baertsch R."/>
            <person name="Clarke L."/>
            <person name="Csuros M."/>
            <person name="Glasscock J."/>
            <person name="Harris R.A."/>
            <person name="Havlak P."/>
            <person name="Jackson A.R."/>
            <person name="Jiang H."/>
            <person name="Liu Y."/>
            <person name="Messina D.N."/>
            <person name="Shen Y."/>
            <person name="Song H.X.-Z."/>
            <person name="Wylie T."/>
            <person name="Zhang L."/>
            <person name="Birney E."/>
            <person name="Han K."/>
            <person name="Konkel M.K."/>
            <person name="Lee J."/>
            <person name="Smit A.F.A."/>
            <person name="Ullmer B."/>
            <person name="Wang H."/>
            <person name="Xing J."/>
            <person name="Burhans R."/>
            <person name="Cheng Z."/>
            <person name="Karro J.E."/>
            <person name="Ma J."/>
            <person name="Raney B."/>
            <person name="She X."/>
            <person name="Cox M.J."/>
            <person name="Demuth J.P."/>
            <person name="Dumas L.J."/>
            <person name="Han S.-G."/>
            <person name="Hopkins J."/>
            <person name="Karimpour-Fard A."/>
            <person name="Kim Y.H."/>
            <person name="Pollack J.R."/>
            <person name="Vinar T."/>
            <person name="Addo-Quaye C."/>
            <person name="Degenhardt J."/>
            <person name="Denby A."/>
            <person name="Hubisz M.J."/>
            <person name="Indap A."/>
            <person name="Kosiol C."/>
            <person name="Lahn B.T."/>
            <person name="Lawson H.A."/>
            <person name="Marklein A."/>
            <person name="Nielsen R."/>
            <person name="Vallender E.J."/>
            <person name="Clark A.G."/>
            <person name="Ferguson B."/>
            <person name="Hernandez R.D."/>
            <person name="Hirani K."/>
            <person name="Kehrer-Sawatzki H."/>
            <person name="Kolb J."/>
            <person name="Patil S."/>
            <person name="Pu L.-L."/>
            <person name="Ren Y."/>
            <person name="Smith D.G."/>
            <person name="Wheeler D.A."/>
            <person name="Schenck I."/>
            <person name="Ball E.V."/>
            <person name="Chen R."/>
            <person name="Cooper D.N."/>
            <person name="Giardine B."/>
            <person name="Hsu F."/>
            <person name="Kent W.J."/>
            <person name="Lesk A."/>
            <person name="Nelson D.L."/>
            <person name="O'brien W.E."/>
            <person name="Pruefer K."/>
            <person name="Stenson P.D."/>
            <person name="Wallace J.C."/>
            <person name="Ke H."/>
            <person name="Liu X.-M."/>
            <person name="Wang P."/>
            <person name="Xiang A.P."/>
            <person name="Yang F."/>
            <person name="Barber G.P."/>
            <person name="Haussler D."/>
            <person name="Karolchik D."/>
            <person name="Kern A.D."/>
            <person name="Kuhn R.M."/>
            <person name="Smith K.E."/>
            <person name="Zwieg A.S."/>
        </authorList>
    </citation>
    <scope>NUCLEOTIDE SEQUENCE [LARGE SCALE GENOMIC DNA]</scope>
    <source>
        <strain evidence="6">17573</strain>
    </source>
</reference>
<dbReference type="Pfam" id="PF00131">
    <property type="entry name" value="Metallothio"/>
    <property type="match status" value="2"/>
</dbReference>
<dbReference type="InterPro" id="IPR017854">
    <property type="entry name" value="Metalthion_dom_sf"/>
</dbReference>
<dbReference type="InterPro" id="IPR023587">
    <property type="entry name" value="Metalthion_dom_sf_vert"/>
</dbReference>
<dbReference type="GO" id="GO:0071276">
    <property type="term" value="P:cellular response to cadmium ion"/>
    <property type="evidence" value="ECO:0000318"/>
    <property type="project" value="GO_Central"/>
</dbReference>
<evidence type="ECO:0000256" key="4">
    <source>
        <dbReference type="ARBA" id="ARBA00022851"/>
    </source>
</evidence>
<dbReference type="PROSITE" id="PS00203">
    <property type="entry name" value="METALLOTHIONEIN_VRT"/>
    <property type="match status" value="1"/>
</dbReference>
<dbReference type="PANTHER" id="PTHR23299">
    <property type="entry name" value="METALLOTHIONEIN"/>
    <property type="match status" value="1"/>
</dbReference>
<keyword evidence="3" id="KW-0479">Metal-binding</keyword>
<reference evidence="5" key="2">
    <citation type="submission" date="2019-01" db="EMBL/GenBank/DDBJ databases">
        <authorList>
            <person name="Graves T."/>
            <person name="Eichler E.E."/>
            <person name="Wilson R.K."/>
        </authorList>
    </citation>
    <scope>NUCLEOTIDE SEQUENCE [LARGE SCALE GENOMIC DNA]</scope>
    <source>
        <strain evidence="5">17573</strain>
    </source>
</reference>
<evidence type="ECO:0000256" key="1">
    <source>
        <dbReference type="ARBA" id="ARBA00002597"/>
    </source>
</evidence>
<dbReference type="Proteomes" id="UP000006718">
    <property type="component" value="Chromosome 20"/>
</dbReference>
<dbReference type="GO" id="GO:0071280">
    <property type="term" value="P:cellular response to copper ion"/>
    <property type="evidence" value="ECO:0000318"/>
    <property type="project" value="GO_Central"/>
</dbReference>
<evidence type="ECO:0000256" key="2">
    <source>
        <dbReference type="ARBA" id="ARBA00007283"/>
    </source>
</evidence>
<dbReference type="FunCoup" id="A0A5F8AM23">
    <property type="interactions" value="737"/>
</dbReference>
<dbReference type="GO" id="GO:0005634">
    <property type="term" value="C:nucleus"/>
    <property type="evidence" value="ECO:0000318"/>
    <property type="project" value="GO_Central"/>
</dbReference>
<evidence type="ECO:0000256" key="3">
    <source>
        <dbReference type="ARBA" id="ARBA00022723"/>
    </source>
</evidence>
<dbReference type="GO" id="GO:0046872">
    <property type="term" value="F:metal ion binding"/>
    <property type="evidence" value="ECO:0000318"/>
    <property type="project" value="GO_Central"/>
</dbReference>
<gene>
    <name evidence="5" type="primary">LOC100424768</name>
</gene>
<dbReference type="FunFam" id="4.10.10.10:FF:000002">
    <property type="entry name" value="Metallothionein"/>
    <property type="match status" value="1"/>
</dbReference>
<dbReference type="InterPro" id="IPR018064">
    <property type="entry name" value="Metalthion_vert_metal_BS"/>
</dbReference>
<evidence type="ECO:0000313" key="5">
    <source>
        <dbReference type="Ensembl" id="ENSMMUP00000078882.1"/>
    </source>
</evidence>
<comment type="similarity">
    <text evidence="2">Belongs to the metallothionein superfamily. Type 1 family.</text>
</comment>
<dbReference type="Bgee" id="ENSMMUG00000054142">
    <property type="expression patterns" value="Expressed in ileum and 21 other cell types or tissues"/>
</dbReference>
<reference evidence="5" key="4">
    <citation type="submission" date="2025-09" db="UniProtKB">
        <authorList>
            <consortium name="Ensembl"/>
        </authorList>
    </citation>
    <scope>IDENTIFICATION</scope>
    <source>
        <strain evidence="5">17573</strain>
    </source>
</reference>
<reference evidence="5" key="3">
    <citation type="submission" date="2025-08" db="UniProtKB">
        <authorList>
            <consortium name="Ensembl"/>
        </authorList>
    </citation>
    <scope>IDENTIFICATION</scope>
    <source>
        <strain evidence="5">17573</strain>
    </source>
</reference>
<name>A0A5F8AM23_MACMU</name>
<evidence type="ECO:0000313" key="6">
    <source>
        <dbReference type="Proteomes" id="UP000006718"/>
    </source>
</evidence>
<dbReference type="SUPFAM" id="SSF57868">
    <property type="entry name" value="Metallothionein"/>
    <property type="match status" value="2"/>
</dbReference>
<protein>
    <submittedName>
        <fullName evidence="5">Metallothionein 1E</fullName>
    </submittedName>
</protein>
<keyword evidence="6" id="KW-1185">Reference proteome</keyword>
<dbReference type="PANTHER" id="PTHR23299:SF22">
    <property type="entry name" value="METALLOTHIONEIN-1G"/>
    <property type="match status" value="1"/>
</dbReference>
<dbReference type="GO" id="GO:0071294">
    <property type="term" value="P:cellular response to zinc ion"/>
    <property type="evidence" value="ECO:0000318"/>
    <property type="project" value="GO_Central"/>
</dbReference>
<sequence>MDPNCSCATGVSCACAGSCKCKECKCTSCKKSECRAISRNLGLWLRLRGNPRLTVSASFWGTGISLPLLPFHSLSRLSALSSDGAGKHFSLGTQTPTVPPWFQNRAVPDKKSILWVWRLSSSQACYWGREVPGPVYCHLSLSPSSPGCCSCCPMGCAKCAQGCVCKGTSEKCSCCA</sequence>
<keyword evidence="4" id="KW-0480">Metal-thiolate cluster</keyword>
<comment type="function">
    <text evidence="1">Metallothioneins have a high content of cysteine residues that bind various heavy metals; these proteins are transcriptionally regulated by both heavy metals and glucocorticoids.</text>
</comment>
<organism evidence="5 6">
    <name type="scientific">Macaca mulatta</name>
    <name type="common">Rhesus macaque</name>
    <dbReference type="NCBI Taxonomy" id="9544"/>
    <lineage>
        <taxon>Eukaryota</taxon>
        <taxon>Metazoa</taxon>
        <taxon>Chordata</taxon>
        <taxon>Craniata</taxon>
        <taxon>Vertebrata</taxon>
        <taxon>Euteleostomi</taxon>
        <taxon>Mammalia</taxon>
        <taxon>Eutheria</taxon>
        <taxon>Euarchontoglires</taxon>
        <taxon>Primates</taxon>
        <taxon>Haplorrhini</taxon>
        <taxon>Catarrhini</taxon>
        <taxon>Cercopithecidae</taxon>
        <taxon>Cercopithecinae</taxon>
        <taxon>Macaca</taxon>
    </lineage>
</organism>
<dbReference type="InterPro" id="IPR000006">
    <property type="entry name" value="Metalthion_vert"/>
</dbReference>
<dbReference type="GO" id="GO:0006882">
    <property type="term" value="P:intracellular zinc ion homeostasis"/>
    <property type="evidence" value="ECO:0000318"/>
    <property type="project" value="GO_Central"/>
</dbReference>
<accession>A0A5F8AM23</accession>
<dbReference type="Gene3D" id="4.10.10.10">
    <property type="entry name" value="Metallothionein Isoform II"/>
    <property type="match status" value="2"/>
</dbReference>
<dbReference type="GO" id="GO:0005737">
    <property type="term" value="C:cytoplasm"/>
    <property type="evidence" value="ECO:0000318"/>
    <property type="project" value="GO_Central"/>
</dbReference>
<dbReference type="GO" id="GO:0010273">
    <property type="term" value="P:detoxification of copper ion"/>
    <property type="evidence" value="ECO:0000318"/>
    <property type="project" value="GO_Central"/>
</dbReference>
<dbReference type="InParanoid" id="A0A5F8AM23"/>